<dbReference type="AlphaFoldDB" id="A0A0B6YL70"/>
<protein>
    <submittedName>
        <fullName evidence="2">Uncharacterized protein</fullName>
    </submittedName>
</protein>
<feature type="region of interest" description="Disordered" evidence="1">
    <location>
        <begin position="46"/>
        <end position="66"/>
    </location>
</feature>
<name>A0A0B6YL70_9EUPU</name>
<gene>
    <name evidence="2" type="primary">ORF27213</name>
</gene>
<reference evidence="2" key="1">
    <citation type="submission" date="2014-12" db="EMBL/GenBank/DDBJ databases">
        <title>Insight into the proteome of Arion vulgaris.</title>
        <authorList>
            <person name="Aradska J."/>
            <person name="Bulat T."/>
            <person name="Smidak R."/>
            <person name="Sarate P."/>
            <person name="Gangsoo J."/>
            <person name="Sialana F."/>
            <person name="Bilban M."/>
            <person name="Lubec G."/>
        </authorList>
    </citation>
    <scope>NUCLEOTIDE SEQUENCE</scope>
    <source>
        <tissue evidence="2">Skin</tissue>
    </source>
</reference>
<dbReference type="EMBL" id="HACG01009400">
    <property type="protein sequence ID" value="CEK56265.1"/>
    <property type="molecule type" value="Transcribed_RNA"/>
</dbReference>
<proteinExistence type="predicted"/>
<feature type="non-terminal residue" evidence="2">
    <location>
        <position position="1"/>
    </location>
</feature>
<accession>A0A0B6YL70</accession>
<sequence>RLAKQSSKKDSITSETMNKSQEEALDLFRAFPYYNRELILNGTSSLSHADDLTNPETIQKETSSDVPVSVSSVDVANSLTCMTPETQMDMTSNEQQCHTTVLTT</sequence>
<organism evidence="2">
    <name type="scientific">Arion vulgaris</name>
    <dbReference type="NCBI Taxonomy" id="1028688"/>
    <lineage>
        <taxon>Eukaryota</taxon>
        <taxon>Metazoa</taxon>
        <taxon>Spiralia</taxon>
        <taxon>Lophotrochozoa</taxon>
        <taxon>Mollusca</taxon>
        <taxon>Gastropoda</taxon>
        <taxon>Heterobranchia</taxon>
        <taxon>Euthyneura</taxon>
        <taxon>Panpulmonata</taxon>
        <taxon>Eupulmonata</taxon>
        <taxon>Stylommatophora</taxon>
        <taxon>Helicina</taxon>
        <taxon>Arionoidea</taxon>
        <taxon>Arionidae</taxon>
        <taxon>Arion</taxon>
    </lineage>
</organism>
<evidence type="ECO:0000256" key="1">
    <source>
        <dbReference type="SAM" id="MobiDB-lite"/>
    </source>
</evidence>
<evidence type="ECO:0000313" key="2">
    <source>
        <dbReference type="EMBL" id="CEK56265.1"/>
    </source>
</evidence>